<keyword evidence="2 5" id="KW-0378">Hydrolase</keyword>
<dbReference type="Pfam" id="PF01546">
    <property type="entry name" value="Peptidase_M20"/>
    <property type="match status" value="1"/>
</dbReference>
<dbReference type="NCBIfam" id="NF006771">
    <property type="entry name" value="PRK09290.1-5"/>
    <property type="match status" value="1"/>
</dbReference>
<accession>A0A1Y0L8E3</accession>
<dbReference type="InterPro" id="IPR010158">
    <property type="entry name" value="Amidase_Cbmase"/>
</dbReference>
<dbReference type="OrthoDB" id="9808195at2"/>
<dbReference type="NCBIfam" id="NF006769">
    <property type="entry name" value="PRK09290.1-3"/>
    <property type="match status" value="1"/>
</dbReference>
<dbReference type="RefSeq" id="WP_087488343.1">
    <property type="nucleotide sequence ID" value="NZ_CP015579.1"/>
</dbReference>
<sequence>MTIESAVSPYPSLLHGNGQRLWDSLMSMARIGATSGGGSSRLALSSEDSAGRHQFITACQALGMSVTSDAIGNLFCRFQGQDPELLPVTMGSHLDTQPKGGRFDGVYGVLAALEVVTTLHQLQLTPRRTIEIIVWTNEEGARFTPAMMGSAVFTGKMSLDDALSRCDSSNIVLADALLQQGWRGEAPAGRPFDAYFEAHIEQGPVLEDESLSIGIVTGGQAIRWLDITVCGQAAHAGTTPMKNRRDAMFATSEIISALESQAALFAPQGLMTIGELDISSASRNTIAGNIRFTLDIRHPDDATLQTFDRQCREVMQQVASQRHVGINISEHWVSPAVPFDDQCVSLVEKMTLQLGYPGRKMISGAGHDAINIAGHCPTAMIFIPCAGGISHNEAESITPEDAAYGLDVLLNSVWQRANR</sequence>
<dbReference type="SUPFAM" id="SSF55031">
    <property type="entry name" value="Bacterial exopeptidase dimerisation domain"/>
    <property type="match status" value="1"/>
</dbReference>
<keyword evidence="7" id="KW-1185">Reference proteome</keyword>
<name>A0A1Y0L8E3_TATCI</name>
<keyword evidence="3" id="KW-0479">Metal-binding</keyword>
<dbReference type="Pfam" id="PF07687">
    <property type="entry name" value="M20_dimer"/>
    <property type="match status" value="1"/>
</dbReference>
<dbReference type="Proteomes" id="UP000195729">
    <property type="component" value="Chromosome"/>
</dbReference>
<feature type="binding site" evidence="3">
    <location>
        <position position="104"/>
    </location>
    <ligand>
        <name>Zn(2+)</name>
        <dbReference type="ChEBI" id="CHEBI:29105"/>
        <label>1</label>
    </ligand>
</feature>
<organism evidence="5 8">
    <name type="scientific">Tatumella citrea</name>
    <name type="common">Pantoea citrea</name>
    <dbReference type="NCBI Taxonomy" id="53336"/>
    <lineage>
        <taxon>Bacteria</taxon>
        <taxon>Pseudomonadati</taxon>
        <taxon>Pseudomonadota</taxon>
        <taxon>Gammaproteobacteria</taxon>
        <taxon>Enterobacterales</taxon>
        <taxon>Erwiniaceae</taxon>
        <taxon>Tatumella</taxon>
    </lineage>
</organism>
<feature type="binding site" evidence="3">
    <location>
        <position position="93"/>
    </location>
    <ligand>
        <name>Zn(2+)</name>
        <dbReference type="ChEBI" id="CHEBI:29105"/>
        <label>1</label>
    </ligand>
</feature>
<feature type="binding site" evidence="3">
    <location>
        <position position="391"/>
    </location>
    <ligand>
        <name>Zn(2+)</name>
        <dbReference type="ChEBI" id="CHEBI:29105"/>
        <label>2</label>
    </ligand>
</feature>
<dbReference type="InterPro" id="IPR011650">
    <property type="entry name" value="Peptidase_M20_dimer"/>
</dbReference>
<dbReference type="SUPFAM" id="SSF53187">
    <property type="entry name" value="Zn-dependent exopeptidases"/>
    <property type="match status" value="1"/>
</dbReference>
<dbReference type="GO" id="GO:0046872">
    <property type="term" value="F:metal ion binding"/>
    <property type="evidence" value="ECO:0007669"/>
    <property type="project" value="UniProtKB-KW"/>
</dbReference>
<feature type="binding site" evidence="3">
    <location>
        <position position="104"/>
    </location>
    <ligand>
        <name>Zn(2+)</name>
        <dbReference type="ChEBI" id="CHEBI:29105"/>
        <label>2</label>
    </ligand>
</feature>
<dbReference type="Gene3D" id="3.30.70.360">
    <property type="match status" value="1"/>
</dbReference>
<dbReference type="PIRSF" id="PIRSF001235">
    <property type="entry name" value="Amidase_carbamoylase"/>
    <property type="match status" value="1"/>
</dbReference>
<dbReference type="PANTHER" id="PTHR32494">
    <property type="entry name" value="ALLANTOATE DEIMINASE-RELATED"/>
    <property type="match status" value="1"/>
</dbReference>
<dbReference type="EMBL" id="CP015579">
    <property type="protein sequence ID" value="ARU93980.1"/>
    <property type="molecule type" value="Genomic_DNA"/>
</dbReference>
<dbReference type="InterPro" id="IPR002933">
    <property type="entry name" value="Peptidase_M20"/>
</dbReference>
<comment type="cofactor">
    <cofactor evidence="3">
        <name>Zn(2+)</name>
        <dbReference type="ChEBI" id="CHEBI:29105"/>
    </cofactor>
    <text evidence="3">Binds 2 Zn(2+) ions per subunit.</text>
</comment>
<dbReference type="KEGG" id="tci:A7K98_09430"/>
<dbReference type="EMBL" id="CP015581">
    <property type="protein sequence ID" value="ARU98018.1"/>
    <property type="molecule type" value="Genomic_DNA"/>
</dbReference>
<gene>
    <name evidence="5" type="ORF">A7K98_09430</name>
    <name evidence="6" type="ORF">A7K99_09430</name>
</gene>
<dbReference type="CDD" id="cd03884">
    <property type="entry name" value="M20_bAS"/>
    <property type="match status" value="1"/>
</dbReference>
<evidence type="ECO:0000313" key="7">
    <source>
        <dbReference type="Proteomes" id="UP000195729"/>
    </source>
</evidence>
<reference evidence="7 8" key="1">
    <citation type="submission" date="2016-05" db="EMBL/GenBank/DDBJ databases">
        <title>Complete genome sequence of two 2,5-diketo-D-glunonic acid producing strain Tatumella citrea.</title>
        <authorList>
            <person name="Duan C."/>
            <person name="Yang J."/>
            <person name="Yang S."/>
        </authorList>
    </citation>
    <scope>NUCLEOTIDE SEQUENCE [LARGE SCALE GENOMIC DNA]</scope>
    <source>
        <strain evidence="6 7">ATCC 39140</strain>
        <strain evidence="5 8">DSM 13699</strain>
    </source>
</reference>
<dbReference type="Gene3D" id="3.40.630.10">
    <property type="entry name" value="Zn peptidases"/>
    <property type="match status" value="1"/>
</dbReference>
<comment type="similarity">
    <text evidence="1">Belongs to the peptidase M20 family.</text>
</comment>
<feature type="domain" description="Peptidase M20 dimerisation" evidence="4">
    <location>
        <begin position="222"/>
        <end position="320"/>
    </location>
</feature>
<feature type="binding site" evidence="3">
    <location>
        <position position="199"/>
    </location>
    <ligand>
        <name>Zn(2+)</name>
        <dbReference type="ChEBI" id="CHEBI:29105"/>
        <label>1</label>
    </ligand>
</feature>
<dbReference type="InterPro" id="IPR036264">
    <property type="entry name" value="Bact_exopeptidase_dim_dom"/>
</dbReference>
<proteinExistence type="inferred from homology"/>
<feature type="binding site" evidence="3">
    <location>
        <position position="139"/>
    </location>
    <ligand>
        <name>Zn(2+)</name>
        <dbReference type="ChEBI" id="CHEBI:29105"/>
        <label>2</label>
    </ligand>
</feature>
<evidence type="ECO:0000256" key="1">
    <source>
        <dbReference type="ARBA" id="ARBA00006153"/>
    </source>
</evidence>
<dbReference type="AlphaFoldDB" id="A0A1Y0L8E3"/>
<evidence type="ECO:0000256" key="2">
    <source>
        <dbReference type="ARBA" id="ARBA00022801"/>
    </source>
</evidence>
<evidence type="ECO:0000313" key="5">
    <source>
        <dbReference type="EMBL" id="ARU93980.1"/>
    </source>
</evidence>
<dbReference type="Proteomes" id="UP000195814">
    <property type="component" value="Chromosome"/>
</dbReference>
<evidence type="ECO:0000259" key="4">
    <source>
        <dbReference type="Pfam" id="PF07687"/>
    </source>
</evidence>
<protein>
    <submittedName>
        <fullName evidence="5">Zn-dependent hydrolase</fullName>
    </submittedName>
</protein>
<dbReference type="PANTHER" id="PTHR32494:SF5">
    <property type="entry name" value="ALLANTOATE AMIDOHYDROLASE"/>
    <property type="match status" value="1"/>
</dbReference>
<evidence type="ECO:0000313" key="8">
    <source>
        <dbReference type="Proteomes" id="UP000195814"/>
    </source>
</evidence>
<evidence type="ECO:0000313" key="6">
    <source>
        <dbReference type="EMBL" id="ARU98018.1"/>
    </source>
</evidence>
<dbReference type="GO" id="GO:0016813">
    <property type="term" value="F:hydrolase activity, acting on carbon-nitrogen (but not peptide) bonds, in linear amidines"/>
    <property type="evidence" value="ECO:0007669"/>
    <property type="project" value="InterPro"/>
</dbReference>
<keyword evidence="3" id="KW-0862">Zinc</keyword>
<dbReference type="NCBIfam" id="TIGR01879">
    <property type="entry name" value="hydantase"/>
    <property type="match status" value="1"/>
</dbReference>
<evidence type="ECO:0000256" key="3">
    <source>
        <dbReference type="PIRSR" id="PIRSR001235-1"/>
    </source>
</evidence>